<organism evidence="1 2">
    <name type="scientific">Riemerella anatipestifer</name>
    <name type="common">Moraxella anatipestifer</name>
    <dbReference type="NCBI Taxonomy" id="34085"/>
    <lineage>
        <taxon>Bacteria</taxon>
        <taxon>Pseudomonadati</taxon>
        <taxon>Bacteroidota</taxon>
        <taxon>Flavobacteriia</taxon>
        <taxon>Flavobacteriales</taxon>
        <taxon>Weeksellaceae</taxon>
        <taxon>Riemerella</taxon>
    </lineage>
</organism>
<dbReference type="EMBL" id="JAQZHK010000008">
    <property type="protein sequence ID" value="MDY3513402.1"/>
    <property type="molecule type" value="Genomic_DNA"/>
</dbReference>
<protein>
    <submittedName>
        <fullName evidence="1">Uncharacterized protein</fullName>
    </submittedName>
</protein>
<reference evidence="1" key="1">
    <citation type="submission" date="2023-01" db="EMBL/GenBank/DDBJ databases">
        <title>Genome-based studies on antimicrobial resistance profiles of Riemerella anatipestifer in China, 1994 to 2021.</title>
        <authorList>
            <person name="Yang Z."/>
            <person name="Zhu D."/>
        </authorList>
    </citation>
    <scope>NUCLEOTIDE SEQUENCE</scope>
    <source>
        <strain evidence="1">RCAD1218</strain>
    </source>
</reference>
<proteinExistence type="predicted"/>
<dbReference type="Proteomes" id="UP001284033">
    <property type="component" value="Unassembled WGS sequence"/>
</dbReference>
<evidence type="ECO:0000313" key="2">
    <source>
        <dbReference type="Proteomes" id="UP001284033"/>
    </source>
</evidence>
<accession>A0AAP6LNC5</accession>
<gene>
    <name evidence="1" type="ORF">PG303_09270</name>
</gene>
<comment type="caution">
    <text evidence="1">The sequence shown here is derived from an EMBL/GenBank/DDBJ whole genome shotgun (WGS) entry which is preliminary data.</text>
</comment>
<dbReference type="AlphaFoldDB" id="A0AAP6LNC5"/>
<evidence type="ECO:0000313" key="1">
    <source>
        <dbReference type="EMBL" id="MDY3513402.1"/>
    </source>
</evidence>
<sequence length="204" mass="23834">MRLYRHHSVEFQNLIEKAKDKFVTDKSRRFNFDNKNKAELFFYADTVEIAEAYKIDDEEYGEVTTLFTYEVSDDIKLLDLRKEENRRKLIKIAEILAEKDNESRLSASESLLHFSYYLNKRDKKRNEKLAEEAISYTTTVEDVIKKENLFEGVNHFNVQTIVDYEIGVILKKELISLGYDGIKFDGGCDKGNEIALLKPAKLVK</sequence>
<name>A0AAP6LNC5_RIEAN</name>